<dbReference type="InterPro" id="IPR036812">
    <property type="entry name" value="NAD(P)_OxRdtase_dom_sf"/>
</dbReference>
<reference evidence="3 4" key="1">
    <citation type="journal article" date="2018" name="Front. Microbiol.">
        <title>Prospects for Fungal Bioremediation of Acidic Radioactive Waste Sites: Characterization and Genome Sequence of Rhodotorula taiwanensis MD1149.</title>
        <authorList>
            <person name="Tkavc R."/>
            <person name="Matrosova V.Y."/>
            <person name="Grichenko O.E."/>
            <person name="Gostincar C."/>
            <person name="Volpe R.P."/>
            <person name="Klimenkova P."/>
            <person name="Gaidamakova E.K."/>
            <person name="Zhou C.E."/>
            <person name="Stewart B.J."/>
            <person name="Lyman M.G."/>
            <person name="Malfatti S.A."/>
            <person name="Rubinfeld B."/>
            <person name="Courtot M."/>
            <person name="Singh J."/>
            <person name="Dalgard C.L."/>
            <person name="Hamilton T."/>
            <person name="Frey K.G."/>
            <person name="Gunde-Cimerman N."/>
            <person name="Dugan L."/>
            <person name="Daly M.J."/>
        </authorList>
    </citation>
    <scope>NUCLEOTIDE SEQUENCE [LARGE SCALE GENOMIC DNA]</scope>
    <source>
        <strain evidence="3 4">MD1149</strain>
    </source>
</reference>
<evidence type="ECO:0000313" key="4">
    <source>
        <dbReference type="Proteomes" id="UP000237144"/>
    </source>
</evidence>
<gene>
    <name evidence="3" type="ORF">BMF94_3691</name>
</gene>
<dbReference type="GO" id="GO:0005737">
    <property type="term" value="C:cytoplasm"/>
    <property type="evidence" value="ECO:0007669"/>
    <property type="project" value="TreeGrafter"/>
</dbReference>
<comment type="caution">
    <text evidence="3">The sequence shown here is derived from an EMBL/GenBank/DDBJ whole genome shotgun (WGS) entry which is preliminary data.</text>
</comment>
<protein>
    <recommendedName>
        <fullName evidence="2">NADP-dependent oxidoreductase domain-containing protein</fullName>
    </recommendedName>
</protein>
<dbReference type="Proteomes" id="UP000237144">
    <property type="component" value="Unassembled WGS sequence"/>
</dbReference>
<dbReference type="PANTHER" id="PTHR43625">
    <property type="entry name" value="AFLATOXIN B1 ALDEHYDE REDUCTASE"/>
    <property type="match status" value="1"/>
</dbReference>
<dbReference type="InterPro" id="IPR023210">
    <property type="entry name" value="NADP_OxRdtase_dom"/>
</dbReference>
<dbReference type="SUPFAM" id="SSF51430">
    <property type="entry name" value="NAD(P)-linked oxidoreductase"/>
    <property type="match status" value="1"/>
</dbReference>
<evidence type="ECO:0000256" key="1">
    <source>
        <dbReference type="ARBA" id="ARBA00023002"/>
    </source>
</evidence>
<organism evidence="3 4">
    <name type="scientific">Rhodotorula taiwanensis</name>
    <dbReference type="NCBI Taxonomy" id="741276"/>
    <lineage>
        <taxon>Eukaryota</taxon>
        <taxon>Fungi</taxon>
        <taxon>Dikarya</taxon>
        <taxon>Basidiomycota</taxon>
        <taxon>Pucciniomycotina</taxon>
        <taxon>Microbotryomycetes</taxon>
        <taxon>Sporidiobolales</taxon>
        <taxon>Sporidiobolaceae</taxon>
        <taxon>Rhodotorula</taxon>
    </lineage>
</organism>
<dbReference type="Gene3D" id="3.20.20.100">
    <property type="entry name" value="NADP-dependent oxidoreductase domain"/>
    <property type="match status" value="1"/>
</dbReference>
<evidence type="ECO:0000313" key="3">
    <source>
        <dbReference type="EMBL" id="POY73356.1"/>
    </source>
</evidence>
<proteinExistence type="predicted"/>
<dbReference type="OrthoDB" id="37537at2759"/>
<dbReference type="Pfam" id="PF00248">
    <property type="entry name" value="Aldo_ket_red"/>
    <property type="match status" value="1"/>
</dbReference>
<accession>A0A2S5B9A2</accession>
<dbReference type="AlphaFoldDB" id="A0A2S5B9A2"/>
<dbReference type="PANTHER" id="PTHR43625:SF7">
    <property type="entry name" value="REDUCTASE (YAKC), PUTATIVE (AFU_ORTHOLOGUE AFUA_8G01560)-RELATED"/>
    <property type="match status" value="1"/>
</dbReference>
<evidence type="ECO:0000259" key="2">
    <source>
        <dbReference type="Pfam" id="PF00248"/>
    </source>
</evidence>
<dbReference type="InterPro" id="IPR050791">
    <property type="entry name" value="Aldo-Keto_reductase"/>
</dbReference>
<sequence length="341" mass="37966">MAALKTTPPRLIRLASDLEIPQLGYGAMGLSQSYGVAKDPESKETLRHAIEIGCQLWNTATIYGQDQHNEKLIGEILRESDNRDKVTLVTKWGLKLNDGKLQPDGSAAFARHCIDQSIWNLGSPPDIWLLHRIDQTVAIEESVQAMEDARRAGKCRFIGLSAMSASTLRRAAKAGKIDFVEMEFSPFETAIEDNGVLDACKELGVKILAYSPLGKGALTGKFKSFEDFEKEGDMRSTGLFPRFNRDAWEHNVKLVNALEELAKEKQCSPGQLALAWDMQVHGDLIIPIPGTKSIKYLDENWASQNVQLNAEALAKIRSILRENPVHGEQYSEAMNHLLDHE</sequence>
<feature type="domain" description="NADP-dependent oxidoreductase" evidence="2">
    <location>
        <begin position="23"/>
        <end position="320"/>
    </location>
</feature>
<name>A0A2S5B9A2_9BASI</name>
<dbReference type="EMBL" id="PJQD01000038">
    <property type="protein sequence ID" value="POY73356.1"/>
    <property type="molecule type" value="Genomic_DNA"/>
</dbReference>
<dbReference type="STRING" id="741276.A0A2S5B9A2"/>
<keyword evidence="4" id="KW-1185">Reference proteome</keyword>
<keyword evidence="1" id="KW-0560">Oxidoreductase</keyword>
<dbReference type="GO" id="GO:0016491">
    <property type="term" value="F:oxidoreductase activity"/>
    <property type="evidence" value="ECO:0007669"/>
    <property type="project" value="UniProtKB-KW"/>
</dbReference>